<dbReference type="InterPro" id="IPR023574">
    <property type="entry name" value="Ribosomal_uL4_dom_sf"/>
</dbReference>
<dbReference type="Proteomes" id="UP000836841">
    <property type="component" value="Chromosome 4"/>
</dbReference>
<dbReference type="Gene3D" id="3.40.190.10">
    <property type="entry name" value="Periplasmic binding protein-like II"/>
    <property type="match status" value="2"/>
</dbReference>
<keyword evidence="9 20" id="KW-1133">Transmembrane helix</keyword>
<keyword evidence="13" id="KW-0325">Glycoprotein</keyword>
<keyword evidence="23" id="KW-1185">Reference proteome</keyword>
<keyword evidence="6 20" id="KW-0812">Transmembrane</keyword>
<keyword evidence="12" id="KW-0675">Receptor</keyword>
<dbReference type="InterPro" id="IPR044440">
    <property type="entry name" value="GABAb_receptor_plant_PBP1"/>
</dbReference>
<feature type="region of interest" description="Disordered" evidence="19">
    <location>
        <begin position="1270"/>
        <end position="1293"/>
    </location>
</feature>
<dbReference type="InterPro" id="IPR002136">
    <property type="entry name" value="Ribosomal_uL4"/>
</dbReference>
<dbReference type="GO" id="GO:0003735">
    <property type="term" value="F:structural constituent of ribosome"/>
    <property type="evidence" value="ECO:0007669"/>
    <property type="project" value="InterPro"/>
</dbReference>
<evidence type="ECO:0000256" key="15">
    <source>
        <dbReference type="ARBA" id="ARBA00023286"/>
    </source>
</evidence>
<protein>
    <recommendedName>
        <fullName evidence="21">Ionotropic glutamate receptor C-terminal domain-containing protein</fullName>
    </recommendedName>
</protein>
<dbReference type="GO" id="GO:0006412">
    <property type="term" value="P:translation"/>
    <property type="evidence" value="ECO:0007669"/>
    <property type="project" value="InterPro"/>
</dbReference>
<dbReference type="Pfam" id="PF00060">
    <property type="entry name" value="Lig_chan"/>
    <property type="match status" value="1"/>
</dbReference>
<evidence type="ECO:0000256" key="17">
    <source>
        <dbReference type="ARBA" id="ARBA00049638"/>
    </source>
</evidence>
<dbReference type="FunFam" id="3.40.1370.10:FF:000002">
    <property type="entry name" value="60S ribosomal protein L4"/>
    <property type="match status" value="1"/>
</dbReference>
<evidence type="ECO:0000256" key="2">
    <source>
        <dbReference type="ARBA" id="ARBA00008685"/>
    </source>
</evidence>
<evidence type="ECO:0000256" key="4">
    <source>
        <dbReference type="ARBA" id="ARBA00011095"/>
    </source>
</evidence>
<dbReference type="Gene3D" id="3.40.50.2300">
    <property type="match status" value="3"/>
</dbReference>
<evidence type="ECO:0000256" key="9">
    <source>
        <dbReference type="ARBA" id="ARBA00022989"/>
    </source>
</evidence>
<feature type="transmembrane region" description="Helical" evidence="20">
    <location>
        <begin position="1026"/>
        <end position="1050"/>
    </location>
</feature>
<feature type="coiled-coil region" evidence="18">
    <location>
        <begin position="343"/>
        <end position="370"/>
    </location>
</feature>
<dbReference type="Pfam" id="PF01094">
    <property type="entry name" value="ANF_receptor"/>
    <property type="match status" value="1"/>
</dbReference>
<keyword evidence="5" id="KW-0813">Transport</keyword>
<dbReference type="InterPro" id="IPR013000">
    <property type="entry name" value="Ribosomal_uL4_euk/arc_CS"/>
</dbReference>
<dbReference type="SUPFAM" id="SSF52166">
    <property type="entry name" value="Ribosomal protein L4"/>
    <property type="match status" value="1"/>
</dbReference>
<evidence type="ECO:0000313" key="23">
    <source>
        <dbReference type="Proteomes" id="UP000836841"/>
    </source>
</evidence>
<dbReference type="SUPFAM" id="SSF53822">
    <property type="entry name" value="Periplasmic binding protein-like I"/>
    <property type="match status" value="1"/>
</dbReference>
<dbReference type="PANTHER" id="PTHR34836">
    <property type="entry name" value="OS06G0188250 PROTEIN"/>
    <property type="match status" value="1"/>
</dbReference>
<dbReference type="PANTHER" id="PTHR34836:SF1">
    <property type="entry name" value="OS09G0428600 PROTEIN"/>
    <property type="match status" value="1"/>
</dbReference>
<feature type="transmembrane region" description="Helical" evidence="20">
    <location>
        <begin position="1214"/>
        <end position="1238"/>
    </location>
</feature>
<evidence type="ECO:0000256" key="5">
    <source>
        <dbReference type="ARBA" id="ARBA00022448"/>
    </source>
</evidence>
<dbReference type="GO" id="GO:0015276">
    <property type="term" value="F:ligand-gated monoatomic ion channel activity"/>
    <property type="evidence" value="ECO:0007669"/>
    <property type="project" value="InterPro"/>
</dbReference>
<keyword evidence="15" id="KW-1071">Ligand-gated ion channel</keyword>
<dbReference type="EMBL" id="OU466860">
    <property type="protein sequence ID" value="CAH2061197.1"/>
    <property type="molecule type" value="Genomic_DNA"/>
</dbReference>
<dbReference type="Gene3D" id="3.40.1370.10">
    <property type="match status" value="1"/>
</dbReference>
<dbReference type="InterPro" id="IPR025755">
    <property type="entry name" value="Ribos_uL4_C_dom"/>
</dbReference>
<evidence type="ECO:0000256" key="19">
    <source>
        <dbReference type="SAM" id="MobiDB-lite"/>
    </source>
</evidence>
<dbReference type="Gene3D" id="1.10.287.70">
    <property type="match status" value="1"/>
</dbReference>
<evidence type="ECO:0000259" key="21">
    <source>
        <dbReference type="SMART" id="SM00079"/>
    </source>
</evidence>
<keyword evidence="10" id="KW-0406">Ion transport</keyword>
<evidence type="ECO:0000256" key="13">
    <source>
        <dbReference type="ARBA" id="ARBA00023180"/>
    </source>
</evidence>
<evidence type="ECO:0000256" key="7">
    <source>
        <dbReference type="ARBA" id="ARBA00022729"/>
    </source>
</evidence>
<dbReference type="InterPro" id="IPR019594">
    <property type="entry name" value="Glu/Gly-bd"/>
</dbReference>
<dbReference type="Pfam" id="PF10613">
    <property type="entry name" value="Lig_chan-Glu_bd"/>
    <property type="match status" value="1"/>
</dbReference>
<sequence>MAAGAVRPLVTVQSLAGDTSTDQATTLPLPDVMKAPVRPDVVNHVHAQISNNSRQPYAVSKRAGHQTSAESWGTGRAVSRIPRVPGGGTHRAGQAAFGNMCRGGRMFAPTKPYRRWHRRVNVNLKRHAIVSAIAATSVPALVMARGHRIESIPELPLVISDSAESVEKTSDAINVLQQIGAFPDAEKAKDSIGIRSGVGKMRNRRYISRKGPLIVYGNEGAKLVKAFRNIPGIDLCYVERLSLLKLAPGGHLGRFVVWTKSAFEKLESVYGSFEKASEMKKGYVLPRPKMVNADLARIINSDEVQSVVRPIEKDAKRAVLKKNPLKNLNVMLKLNPYAKTAKRMSLLAEAERVKSKKEKLERKRKPITKEESAKIKAAGKAWYQTMISDSDYTEFDNFTKWLGVEQGQNNRRTEVNVGVVTDVGIMHSNIEMLCINLSLSDFYSSRPQFQTRLVVTIGDSKDDVVGAAAAALELIKNKQVKAIVGPWTSMQAHFMIEISQKSQVPLVSYSATSPFLTSLRSPYFFRATYEDSFQVNAIKAIIKLFGWREAVPVYIDNTFGEGIMPRLTDALQEINVRIPYRSVIARNATDDEISVELLKMMTMPTRVFIVHMYTALATRFFIKAKEIGLMKPGYVWILTNGVTDDLSLIDEIGIEAMEGVIGIKTYIQKSKDLDKFKARWRKRFPRLELSVYGLWAYDAITALAIAIEEAGTKNLTFSNANVGRNVSELEALGLSQYGPKLLQTLSRVQFEGLVEDFRFVNGQLQPSVFEIVNVVGTGERSVGFWTEENGLVKKLNQQPQSKSALSTWKDHLKHVIWPGEADSVPKGWEIPTNGKKLRIGVPKRTGYTDLVKVTRDPITDSPVVTGFCIDFFQAVIGAMPYDVSYEFFPFETPDGKAAGNYNDLVHQVYLGRYDAVVGDTTILANRSSYVDFTFPFVKSGVGLIVPMEDLVKRDKFSFLKPLSWKLWLTSFVFFFLIGFTVWAVEHRVNPDFRGPANYQASTIFWFAFSTMVFAPRERVFSFGARLLVITWYFIVLVLTQSYTASLASLLTSQQLNPTITSMSSLLERGETVGYQRTSFILGKLKEAGFSQSSLVPFDTAEECDALLKKGPKKGGVSATFLEIPYLRLFLGQYCNTYKMVEEPFNVDGFGFVFPIGSPLVADVSRAILKVAESPKAMELERAWFKKKEESCPDPVTNPDPNPSFTSRQLGLDSFWLLFLIAFVMCVLTLGKFTVCFLWENREENGLWQIFHQPDNVSYINEVEMCPCSPNQPMPGENLAPDDRHAAEDERENR</sequence>
<dbReference type="SUPFAM" id="SSF53850">
    <property type="entry name" value="Periplasmic binding protein-like II"/>
    <property type="match status" value="1"/>
</dbReference>
<reference evidence="22 23" key="1">
    <citation type="submission" date="2022-03" db="EMBL/GenBank/DDBJ databases">
        <authorList>
            <person name="Nunn A."/>
            <person name="Chopra R."/>
            <person name="Nunn A."/>
            <person name="Contreras Garrido A."/>
        </authorList>
    </citation>
    <scope>NUCLEOTIDE SEQUENCE [LARGE SCALE GENOMIC DNA]</scope>
</reference>
<feature type="domain" description="Ionotropic glutamate receptor C-terminal" evidence="21">
    <location>
        <begin position="836"/>
        <end position="1186"/>
    </location>
</feature>
<evidence type="ECO:0000256" key="8">
    <source>
        <dbReference type="ARBA" id="ARBA00022980"/>
    </source>
</evidence>
<name>A0AAU9SEK2_THLAR</name>
<dbReference type="Pfam" id="PF14374">
    <property type="entry name" value="Ribos_L4_asso_C"/>
    <property type="match status" value="1"/>
</dbReference>
<comment type="similarity">
    <text evidence="3">Belongs to the universal ribosomal protein uL4 family.</text>
</comment>
<evidence type="ECO:0000256" key="11">
    <source>
        <dbReference type="ARBA" id="ARBA00023136"/>
    </source>
</evidence>
<dbReference type="GO" id="GO:1990904">
    <property type="term" value="C:ribonucleoprotein complex"/>
    <property type="evidence" value="ECO:0007669"/>
    <property type="project" value="UniProtKB-KW"/>
</dbReference>
<comment type="similarity">
    <text evidence="2">Belongs to the glutamate-gated ion channel (TC 1.A.10.1) family.</text>
</comment>
<keyword evidence="14" id="KW-0687">Ribonucleoprotein</keyword>
<evidence type="ECO:0000256" key="10">
    <source>
        <dbReference type="ARBA" id="ARBA00023065"/>
    </source>
</evidence>
<gene>
    <name evidence="22" type="ORF">TAV2_LOCUS13455</name>
</gene>
<comment type="function">
    <text evidence="17">Glutamate-gated receptor that probably acts as a non-selective cation channel. May be involved in light-signal transduction and calcium homeostasis via the regulation of calcium influx into cells.</text>
</comment>
<evidence type="ECO:0000256" key="16">
    <source>
        <dbReference type="ARBA" id="ARBA00023303"/>
    </source>
</evidence>
<keyword evidence="7" id="KW-0732">Signal</keyword>
<feature type="region of interest" description="Disordered" evidence="19">
    <location>
        <begin position="52"/>
        <end position="96"/>
    </location>
</feature>
<dbReference type="FunFam" id="3.40.190.10:FF:000103">
    <property type="entry name" value="Glutamate receptor"/>
    <property type="match status" value="1"/>
</dbReference>
<dbReference type="FunFam" id="3.40.50.2300:FF:000169">
    <property type="entry name" value="Glutamate receptor"/>
    <property type="match status" value="1"/>
</dbReference>
<evidence type="ECO:0000256" key="12">
    <source>
        <dbReference type="ARBA" id="ARBA00023170"/>
    </source>
</evidence>
<dbReference type="InterPro" id="IPR001828">
    <property type="entry name" value="ANF_lig-bd_rcpt"/>
</dbReference>
<accession>A0AAU9SEK2</accession>
<comment type="subunit">
    <text evidence="4">May form heteromers.</text>
</comment>
<dbReference type="SMART" id="SM00079">
    <property type="entry name" value="PBPe"/>
    <property type="match status" value="1"/>
</dbReference>
<dbReference type="PROSITE" id="PS00939">
    <property type="entry name" value="RIBOSOMAL_L1E"/>
    <property type="match status" value="1"/>
</dbReference>
<evidence type="ECO:0000256" key="18">
    <source>
        <dbReference type="SAM" id="Coils"/>
    </source>
</evidence>
<dbReference type="FunFam" id="3.40.50.2300:FF:000310">
    <property type="entry name" value="Glutamate receptor"/>
    <property type="match status" value="1"/>
</dbReference>
<keyword evidence="8" id="KW-0689">Ribosomal protein</keyword>
<dbReference type="Pfam" id="PF00573">
    <property type="entry name" value="Ribosomal_L4"/>
    <property type="match status" value="1"/>
</dbReference>
<proteinExistence type="inferred from homology"/>
<evidence type="ECO:0000256" key="14">
    <source>
        <dbReference type="ARBA" id="ARBA00023274"/>
    </source>
</evidence>
<evidence type="ECO:0000313" key="22">
    <source>
        <dbReference type="EMBL" id="CAH2061197.1"/>
    </source>
</evidence>
<dbReference type="InterPro" id="IPR015683">
    <property type="entry name" value="Ionotropic_Glu_rcpt"/>
</dbReference>
<dbReference type="FunFam" id="3.40.190.10:FF:000276">
    <property type="entry name" value="Glutamate receptor 2.3"/>
    <property type="match status" value="1"/>
</dbReference>
<keyword evidence="18" id="KW-0175">Coiled coil</keyword>
<evidence type="ECO:0000256" key="20">
    <source>
        <dbReference type="SAM" id="Phobius"/>
    </source>
</evidence>
<comment type="subcellular location">
    <subcellularLocation>
        <location evidence="1">Membrane</location>
        <topology evidence="1">Multi-pass membrane protein</topology>
    </subcellularLocation>
</comment>
<dbReference type="CDD" id="cd19990">
    <property type="entry name" value="PBP1_GABAb_receptor_plant"/>
    <property type="match status" value="1"/>
</dbReference>
<dbReference type="GO" id="GO:0005840">
    <property type="term" value="C:ribosome"/>
    <property type="evidence" value="ECO:0007669"/>
    <property type="project" value="UniProtKB-KW"/>
</dbReference>
<dbReference type="FunFam" id="1.10.287.70:FF:000037">
    <property type="entry name" value="Glutamate receptor"/>
    <property type="match status" value="1"/>
</dbReference>
<feature type="compositionally biased region" description="Basic and acidic residues" evidence="19">
    <location>
        <begin position="1280"/>
        <end position="1293"/>
    </location>
</feature>
<dbReference type="GO" id="GO:0016020">
    <property type="term" value="C:membrane"/>
    <property type="evidence" value="ECO:0007669"/>
    <property type="project" value="UniProtKB-SubCell"/>
</dbReference>
<organism evidence="22 23">
    <name type="scientific">Thlaspi arvense</name>
    <name type="common">Field penny-cress</name>
    <dbReference type="NCBI Taxonomy" id="13288"/>
    <lineage>
        <taxon>Eukaryota</taxon>
        <taxon>Viridiplantae</taxon>
        <taxon>Streptophyta</taxon>
        <taxon>Embryophyta</taxon>
        <taxon>Tracheophyta</taxon>
        <taxon>Spermatophyta</taxon>
        <taxon>Magnoliopsida</taxon>
        <taxon>eudicotyledons</taxon>
        <taxon>Gunneridae</taxon>
        <taxon>Pentapetalae</taxon>
        <taxon>rosids</taxon>
        <taxon>malvids</taxon>
        <taxon>Brassicales</taxon>
        <taxon>Brassicaceae</taxon>
        <taxon>Thlaspideae</taxon>
        <taxon>Thlaspi</taxon>
    </lineage>
</organism>
<feature type="transmembrane region" description="Helical" evidence="20">
    <location>
        <begin position="996"/>
        <end position="1014"/>
    </location>
</feature>
<dbReference type="CDD" id="cd13686">
    <property type="entry name" value="GluR_Plant"/>
    <property type="match status" value="1"/>
</dbReference>
<dbReference type="InterPro" id="IPR028082">
    <property type="entry name" value="Peripla_BP_I"/>
</dbReference>
<evidence type="ECO:0000256" key="3">
    <source>
        <dbReference type="ARBA" id="ARBA00010528"/>
    </source>
</evidence>
<dbReference type="InterPro" id="IPR001320">
    <property type="entry name" value="Iontro_rcpt_C"/>
</dbReference>
<evidence type="ECO:0000256" key="1">
    <source>
        <dbReference type="ARBA" id="ARBA00004141"/>
    </source>
</evidence>
<keyword evidence="16" id="KW-0407">Ion channel</keyword>
<evidence type="ECO:0000256" key="6">
    <source>
        <dbReference type="ARBA" id="ARBA00022692"/>
    </source>
</evidence>
<feature type="transmembrane region" description="Helical" evidence="20">
    <location>
        <begin position="962"/>
        <end position="984"/>
    </location>
</feature>
<keyword evidence="11 20" id="KW-0472">Membrane</keyword>